<comment type="caution">
    <text evidence="4">The sequence shown here is derived from an EMBL/GenBank/DDBJ whole genome shotgun (WGS) entry which is preliminary data.</text>
</comment>
<evidence type="ECO:0000313" key="5">
    <source>
        <dbReference type="Proteomes" id="UP001169760"/>
    </source>
</evidence>
<accession>A0AAW7XAI9</accession>
<dbReference type="InterPro" id="IPR029787">
    <property type="entry name" value="Nucleotide_cyclase"/>
</dbReference>
<protein>
    <submittedName>
        <fullName evidence="4">GGDEF domain-containing protein</fullName>
    </submittedName>
</protein>
<dbReference type="PROSITE" id="PS50883">
    <property type="entry name" value="EAL"/>
    <property type="match status" value="1"/>
</dbReference>
<dbReference type="InterPro" id="IPR000160">
    <property type="entry name" value="GGDEF_dom"/>
</dbReference>
<dbReference type="AlphaFoldDB" id="A0AAW7XAI9"/>
<dbReference type="Proteomes" id="UP001169760">
    <property type="component" value="Unassembled WGS sequence"/>
</dbReference>
<evidence type="ECO:0000259" key="2">
    <source>
        <dbReference type="PROSITE" id="PS50883"/>
    </source>
</evidence>
<dbReference type="InterPro" id="IPR050706">
    <property type="entry name" value="Cyclic-di-GMP_PDE-like"/>
</dbReference>
<dbReference type="SUPFAM" id="SSF141868">
    <property type="entry name" value="EAL domain-like"/>
    <property type="match status" value="1"/>
</dbReference>
<feature type="domain" description="EAL" evidence="2">
    <location>
        <begin position="389"/>
        <end position="634"/>
    </location>
</feature>
<dbReference type="SMART" id="SM00052">
    <property type="entry name" value="EAL"/>
    <property type="match status" value="1"/>
</dbReference>
<dbReference type="Pfam" id="PF00990">
    <property type="entry name" value="GGDEF"/>
    <property type="match status" value="1"/>
</dbReference>
<feature type="transmembrane region" description="Helical" evidence="1">
    <location>
        <begin position="7"/>
        <end position="27"/>
    </location>
</feature>
<name>A0AAW7XAI9_9GAMM</name>
<dbReference type="InterPro" id="IPR035919">
    <property type="entry name" value="EAL_sf"/>
</dbReference>
<dbReference type="PROSITE" id="PS50887">
    <property type="entry name" value="GGDEF"/>
    <property type="match status" value="1"/>
</dbReference>
<gene>
    <name evidence="4" type="ORF">Q4521_18250</name>
</gene>
<dbReference type="PANTHER" id="PTHR33121">
    <property type="entry name" value="CYCLIC DI-GMP PHOSPHODIESTERASE PDEF"/>
    <property type="match status" value="1"/>
</dbReference>
<dbReference type="Gene3D" id="3.30.70.270">
    <property type="match status" value="1"/>
</dbReference>
<dbReference type="InterPro" id="IPR001633">
    <property type="entry name" value="EAL_dom"/>
</dbReference>
<dbReference type="EMBL" id="JAUOPB010000014">
    <property type="protein sequence ID" value="MDO6424434.1"/>
    <property type="molecule type" value="Genomic_DNA"/>
</dbReference>
<dbReference type="GO" id="GO:0071111">
    <property type="term" value="F:cyclic-guanylate-specific phosphodiesterase activity"/>
    <property type="evidence" value="ECO:0007669"/>
    <property type="project" value="InterPro"/>
</dbReference>
<dbReference type="Gene3D" id="3.20.20.450">
    <property type="entry name" value="EAL domain"/>
    <property type="match status" value="1"/>
</dbReference>
<dbReference type="Pfam" id="PF00563">
    <property type="entry name" value="EAL"/>
    <property type="match status" value="1"/>
</dbReference>
<sequence length="634" mass="72080">MQIPSKLALPIGFIAFYCIGLALFGWANYTTHFQTLLDHADQKLALAATASDRLLPAKLHSAPLAQQMSRTEEEAIAKTLTSFAQEMQLAYVYTLVQHQGKLRFTSSSAAPGEFESKQYKLIYWSEYDDASPQINKAIQTLKPASAEYTDQWGSFRSYFLPRIAEDGTVYIVGADLNISAVHALAMESMQRAVANGVLLTILCLPFILIARRNFLANIALREQAYFKDPLTHLPNKNQLEKDLASCFHPHLVMLNIDRFYYVTSSYGQAFGNMLLCEFAYNLANYTHPSLKNMRVYHIHNDEFAVLVDQHFHNEQNLHVFNDFYNCVSQTQYRMPDGNMIALDLHIGVTAELDDPLELAQLALRKAQETNTSIIFYNSTESLPESYLSNIKKIQLIKDSFENNRVIAYFHPIVDARTGNIEKYEVLSRIVDDAGKVIMLPDEFVPLMQRSRNYGLLTLSMLQQAIDISRVEKVELSINFSTHDIIDPELANKIVKLVSQSGIAKQLHFELLETDSLVDEKSLTHFIMRLKRLGCRVGLDDLGKAYSNFDRLMSLPIDFVKIDRGVMARLEQDTDAQEITQKIVQFARTKKITTVAEYCYTPEVCKLAANLGIDYLQGHWLAEPEAHINRKVRAF</sequence>
<dbReference type="InterPro" id="IPR043128">
    <property type="entry name" value="Rev_trsase/Diguanyl_cyclase"/>
</dbReference>
<evidence type="ECO:0000313" key="4">
    <source>
        <dbReference type="EMBL" id="MDO6424434.1"/>
    </source>
</evidence>
<dbReference type="SUPFAM" id="SSF55073">
    <property type="entry name" value="Nucleotide cyclase"/>
    <property type="match status" value="1"/>
</dbReference>
<keyword evidence="1" id="KW-0472">Membrane</keyword>
<organism evidence="4 5">
    <name type="scientific">Saccharophagus degradans</name>
    <dbReference type="NCBI Taxonomy" id="86304"/>
    <lineage>
        <taxon>Bacteria</taxon>
        <taxon>Pseudomonadati</taxon>
        <taxon>Pseudomonadota</taxon>
        <taxon>Gammaproteobacteria</taxon>
        <taxon>Cellvibrionales</taxon>
        <taxon>Cellvibrionaceae</taxon>
        <taxon>Saccharophagus</taxon>
    </lineage>
</organism>
<dbReference type="SMART" id="SM00267">
    <property type="entry name" value="GGDEF"/>
    <property type="match status" value="1"/>
</dbReference>
<evidence type="ECO:0000259" key="3">
    <source>
        <dbReference type="PROSITE" id="PS50887"/>
    </source>
</evidence>
<proteinExistence type="predicted"/>
<feature type="domain" description="GGDEF" evidence="3">
    <location>
        <begin position="247"/>
        <end position="378"/>
    </location>
</feature>
<dbReference type="PANTHER" id="PTHR33121:SF70">
    <property type="entry name" value="SIGNALING PROTEIN YKOW"/>
    <property type="match status" value="1"/>
</dbReference>
<reference evidence="4" key="1">
    <citation type="submission" date="2023-07" db="EMBL/GenBank/DDBJ databases">
        <title>Genome content predicts the carbon catabolic preferences of heterotrophic bacteria.</title>
        <authorList>
            <person name="Gralka M."/>
        </authorList>
    </citation>
    <scope>NUCLEOTIDE SEQUENCE</scope>
    <source>
        <strain evidence="4">I3M17_2</strain>
    </source>
</reference>
<keyword evidence="1" id="KW-1133">Transmembrane helix</keyword>
<evidence type="ECO:0000256" key="1">
    <source>
        <dbReference type="SAM" id="Phobius"/>
    </source>
</evidence>
<keyword evidence="1" id="KW-0812">Transmembrane</keyword>
<dbReference type="RefSeq" id="WP_303493746.1">
    <property type="nucleotide sequence ID" value="NZ_JAUOPB010000014.1"/>
</dbReference>
<dbReference type="CDD" id="cd01948">
    <property type="entry name" value="EAL"/>
    <property type="match status" value="1"/>
</dbReference>